<sequence length="104" mass="11098">PVPITTVRPVSTAVPKFKVTRPRQAQPIITKTKTPNRRHINHSPSPKASSSPPRVTAVKAPMVNAAQDFKELNGGYVAFAGNPKGGKISGKGKIKTGKLDFDDV</sequence>
<feature type="non-terminal residue" evidence="2">
    <location>
        <position position="1"/>
    </location>
</feature>
<comment type="caution">
    <text evidence="2">The sequence shown here is derived from an EMBL/GenBank/DDBJ whole genome shotgun (WGS) entry which is preliminary data.</text>
</comment>
<accession>A0A699UWP4</accession>
<dbReference type="AlphaFoldDB" id="A0A699UWP4"/>
<protein>
    <submittedName>
        <fullName evidence="2">Uncharacterized protein</fullName>
    </submittedName>
</protein>
<feature type="compositionally biased region" description="Low complexity" evidence="1">
    <location>
        <begin position="43"/>
        <end position="53"/>
    </location>
</feature>
<dbReference type="EMBL" id="BKCJ011351398">
    <property type="protein sequence ID" value="GFD24304.1"/>
    <property type="molecule type" value="Genomic_DNA"/>
</dbReference>
<evidence type="ECO:0000256" key="1">
    <source>
        <dbReference type="SAM" id="MobiDB-lite"/>
    </source>
</evidence>
<reference evidence="2" key="1">
    <citation type="journal article" date="2019" name="Sci. Rep.">
        <title>Draft genome of Tanacetum cinerariifolium, the natural source of mosquito coil.</title>
        <authorList>
            <person name="Yamashiro T."/>
            <person name="Shiraishi A."/>
            <person name="Satake H."/>
            <person name="Nakayama K."/>
        </authorList>
    </citation>
    <scope>NUCLEOTIDE SEQUENCE</scope>
</reference>
<organism evidence="2">
    <name type="scientific">Tanacetum cinerariifolium</name>
    <name type="common">Dalmatian daisy</name>
    <name type="synonym">Chrysanthemum cinerariifolium</name>
    <dbReference type="NCBI Taxonomy" id="118510"/>
    <lineage>
        <taxon>Eukaryota</taxon>
        <taxon>Viridiplantae</taxon>
        <taxon>Streptophyta</taxon>
        <taxon>Embryophyta</taxon>
        <taxon>Tracheophyta</taxon>
        <taxon>Spermatophyta</taxon>
        <taxon>Magnoliopsida</taxon>
        <taxon>eudicotyledons</taxon>
        <taxon>Gunneridae</taxon>
        <taxon>Pentapetalae</taxon>
        <taxon>asterids</taxon>
        <taxon>campanulids</taxon>
        <taxon>Asterales</taxon>
        <taxon>Asteraceae</taxon>
        <taxon>Asteroideae</taxon>
        <taxon>Anthemideae</taxon>
        <taxon>Anthemidinae</taxon>
        <taxon>Tanacetum</taxon>
    </lineage>
</organism>
<feature type="region of interest" description="Disordered" evidence="1">
    <location>
        <begin position="20"/>
        <end position="55"/>
    </location>
</feature>
<name>A0A699UWP4_TANCI</name>
<gene>
    <name evidence="2" type="ORF">Tci_896273</name>
</gene>
<evidence type="ECO:0000313" key="2">
    <source>
        <dbReference type="EMBL" id="GFD24304.1"/>
    </source>
</evidence>
<proteinExistence type="predicted"/>